<dbReference type="InterPro" id="IPR042215">
    <property type="entry name" value="CarD-like_C"/>
</dbReference>
<proteinExistence type="predicted"/>
<name>A0ABU5NBD6_9RICK</name>
<dbReference type="Proteomes" id="UP001291687">
    <property type="component" value="Unassembled WGS sequence"/>
</dbReference>
<dbReference type="RefSeq" id="WP_322776365.1">
    <property type="nucleotide sequence ID" value="NZ_JARJFB010000020.1"/>
</dbReference>
<sequence>MSKKPEFKVGERVVYPSHGVGEIIEIESQAIGEIKLEVYVISFPHDKMTLRVPVSRATASGLRTLATKSDVNKVYSILNDKPKRGNKMWSRRAQEYETKINSGQIEAIAEVVRDLYKNVDNDRSYSERTIYESALNRLATEIAVLENITIATATEKLVELLREKLAAA</sequence>
<dbReference type="PANTHER" id="PTHR38447">
    <property type="entry name" value="TRANSCRIPTION FACTOR YDEB-RELATED"/>
    <property type="match status" value="1"/>
</dbReference>
<dbReference type="Pfam" id="PF21095">
    <property type="entry name" value="CarD_C"/>
    <property type="match status" value="1"/>
</dbReference>
<keyword evidence="3" id="KW-1185">Reference proteome</keyword>
<dbReference type="Pfam" id="PF02559">
    <property type="entry name" value="CarD_TRCF_RID"/>
    <property type="match status" value="1"/>
</dbReference>
<dbReference type="SUPFAM" id="SSF141259">
    <property type="entry name" value="CarD-like"/>
    <property type="match status" value="1"/>
</dbReference>
<dbReference type="EMBL" id="JARJFB010000020">
    <property type="protein sequence ID" value="MEA0970461.1"/>
    <property type="molecule type" value="Genomic_DNA"/>
</dbReference>
<gene>
    <name evidence="2" type="ORF">Megvenef_00426</name>
</gene>
<dbReference type="InterPro" id="IPR036101">
    <property type="entry name" value="CarD-like/TRCF_RID_sf"/>
</dbReference>
<evidence type="ECO:0000259" key="1">
    <source>
        <dbReference type="SMART" id="SM01058"/>
    </source>
</evidence>
<dbReference type="InterPro" id="IPR003711">
    <property type="entry name" value="CarD-like/TRCF_RID"/>
</dbReference>
<feature type="domain" description="CarD-like/TRCF RNAP-interacting" evidence="1">
    <location>
        <begin position="6"/>
        <end position="116"/>
    </location>
</feature>
<evidence type="ECO:0000313" key="2">
    <source>
        <dbReference type="EMBL" id="MEA0970461.1"/>
    </source>
</evidence>
<protein>
    <submittedName>
        <fullName evidence="2">CarD family transcriptional regulator</fullName>
    </submittedName>
</protein>
<dbReference type="InterPro" id="IPR048792">
    <property type="entry name" value="CarD_C"/>
</dbReference>
<dbReference type="InterPro" id="IPR052531">
    <property type="entry name" value="CarD-like_regulator"/>
</dbReference>
<dbReference type="Gene3D" id="2.40.10.170">
    <property type="match status" value="1"/>
</dbReference>
<dbReference type="Gene3D" id="1.20.58.1290">
    <property type="entry name" value="CarD-like, C-terminal domain"/>
    <property type="match status" value="1"/>
</dbReference>
<organism evidence="2 3">
    <name type="scientific">Candidatus Megaera venefica</name>
    <dbReference type="NCBI Taxonomy" id="2055910"/>
    <lineage>
        <taxon>Bacteria</taxon>
        <taxon>Pseudomonadati</taxon>
        <taxon>Pseudomonadota</taxon>
        <taxon>Alphaproteobacteria</taxon>
        <taxon>Rickettsiales</taxon>
        <taxon>Rickettsiaceae</taxon>
        <taxon>Candidatus Megaera</taxon>
    </lineage>
</organism>
<dbReference type="PANTHER" id="PTHR38447:SF1">
    <property type="entry name" value="RNA POLYMERASE-BINDING TRANSCRIPTION FACTOR CARD"/>
    <property type="match status" value="1"/>
</dbReference>
<accession>A0ABU5NBD6</accession>
<dbReference type="SMART" id="SM01058">
    <property type="entry name" value="CarD_TRCF"/>
    <property type="match status" value="1"/>
</dbReference>
<reference evidence="2 3" key="1">
    <citation type="submission" date="2023-03" db="EMBL/GenBank/DDBJ databases">
        <title>Host association and intracellularity evolved multiple times independently in the Rickettsiales.</title>
        <authorList>
            <person name="Castelli M."/>
            <person name="Nardi T."/>
            <person name="Gammuto L."/>
            <person name="Bellinzona G."/>
            <person name="Sabaneyeva E."/>
            <person name="Potekhin A."/>
            <person name="Serra V."/>
            <person name="Petroni G."/>
            <person name="Sassera D."/>
        </authorList>
    </citation>
    <scope>NUCLEOTIDE SEQUENCE [LARGE SCALE GENOMIC DNA]</scope>
    <source>
        <strain evidence="2 3">Sr 2-6</strain>
    </source>
</reference>
<comment type="caution">
    <text evidence="2">The sequence shown here is derived from an EMBL/GenBank/DDBJ whole genome shotgun (WGS) entry which is preliminary data.</text>
</comment>
<evidence type="ECO:0000313" key="3">
    <source>
        <dbReference type="Proteomes" id="UP001291687"/>
    </source>
</evidence>